<dbReference type="WBParaSite" id="JU765_v2.g17285.t1">
    <property type="protein sequence ID" value="JU765_v2.g17285.t1"/>
    <property type="gene ID" value="JU765_v2.g17285"/>
</dbReference>
<reference evidence="2" key="1">
    <citation type="submission" date="2022-11" db="UniProtKB">
        <authorList>
            <consortium name="WormBaseParasite"/>
        </authorList>
    </citation>
    <scope>IDENTIFICATION</scope>
</reference>
<organism evidence="1 2">
    <name type="scientific">Panagrolaimus sp. JU765</name>
    <dbReference type="NCBI Taxonomy" id="591449"/>
    <lineage>
        <taxon>Eukaryota</taxon>
        <taxon>Metazoa</taxon>
        <taxon>Ecdysozoa</taxon>
        <taxon>Nematoda</taxon>
        <taxon>Chromadorea</taxon>
        <taxon>Rhabditida</taxon>
        <taxon>Tylenchina</taxon>
        <taxon>Panagrolaimomorpha</taxon>
        <taxon>Panagrolaimoidea</taxon>
        <taxon>Panagrolaimidae</taxon>
        <taxon>Panagrolaimus</taxon>
    </lineage>
</organism>
<protein>
    <submittedName>
        <fullName evidence="2">Uncharacterized protein</fullName>
    </submittedName>
</protein>
<evidence type="ECO:0000313" key="1">
    <source>
        <dbReference type="Proteomes" id="UP000887576"/>
    </source>
</evidence>
<sequence>MKEMNSGVILVILFGLLITVTYGFNFGIDKPIKYCEFKVCSYKMGCQWTNVTVRFDPNYTIWPIGCPFHNRITVECAGKINPDATIELYDLDDVSSDDLIATFTWNHIHEGKKKAYFDAFASARNLDESEPISQQEDEVELYFKLHDPCLDQQNKEFFIRNVVYNYTFIPEYF</sequence>
<dbReference type="Proteomes" id="UP000887576">
    <property type="component" value="Unplaced"/>
</dbReference>
<evidence type="ECO:0000313" key="2">
    <source>
        <dbReference type="WBParaSite" id="JU765_v2.g17285.t1"/>
    </source>
</evidence>
<name>A0AC34QL23_9BILA</name>
<proteinExistence type="predicted"/>
<accession>A0AC34QL23</accession>